<dbReference type="InterPro" id="IPR011324">
    <property type="entry name" value="Cytotoxic_necrot_fac-like_cat"/>
</dbReference>
<dbReference type="Pfam" id="PF02578">
    <property type="entry name" value="Cu-oxidase_4"/>
    <property type="match status" value="1"/>
</dbReference>
<protein>
    <recommendedName>
        <fullName evidence="12">Purine nucleoside phosphorylase</fullName>
    </recommendedName>
</protein>
<dbReference type="SUPFAM" id="SSF64438">
    <property type="entry name" value="CNF1/YfiH-like putative cysteine hydrolases"/>
    <property type="match status" value="1"/>
</dbReference>
<dbReference type="EMBL" id="JBHUIO010000008">
    <property type="protein sequence ID" value="MFD2170797.1"/>
    <property type="molecule type" value="Genomic_DNA"/>
</dbReference>
<keyword evidence="5" id="KW-0808">Transferase</keyword>
<comment type="caution">
    <text evidence="13">The sequence shown here is derived from an EMBL/GenBank/DDBJ whole genome shotgun (WGS) entry which is preliminary data.</text>
</comment>
<keyword evidence="14" id="KW-1185">Reference proteome</keyword>
<evidence type="ECO:0000256" key="1">
    <source>
        <dbReference type="ARBA" id="ARBA00000553"/>
    </source>
</evidence>
<comment type="catalytic activity">
    <reaction evidence="10">
        <text>adenosine + phosphate = alpha-D-ribose 1-phosphate + adenine</text>
        <dbReference type="Rhea" id="RHEA:27642"/>
        <dbReference type="ChEBI" id="CHEBI:16335"/>
        <dbReference type="ChEBI" id="CHEBI:16708"/>
        <dbReference type="ChEBI" id="CHEBI:43474"/>
        <dbReference type="ChEBI" id="CHEBI:57720"/>
        <dbReference type="EC" id="2.4.2.1"/>
    </reaction>
    <physiologicalReaction direction="left-to-right" evidence="10">
        <dbReference type="Rhea" id="RHEA:27643"/>
    </physiologicalReaction>
</comment>
<dbReference type="CDD" id="cd16833">
    <property type="entry name" value="YfiH"/>
    <property type="match status" value="1"/>
</dbReference>
<evidence type="ECO:0000256" key="9">
    <source>
        <dbReference type="ARBA" id="ARBA00047989"/>
    </source>
</evidence>
<sequence>MSNKRIVASFTTRQGGNLGLHVGDDPLRVIENRAQIAERIGVPLDDWVAGDQVHGATVTVVRAEHRGRGAREQKDMLPATDALITDVPNLALSTYAADCVPILFADEKRGAVGVAHAGWQGTVAKVAAKTVQAMQAEYGSDPAQIIAKIGPSIGPCCYEVDEPVEQRVRASFGDLADELLTPNENGRWQFDLWKANALALLEAGVQFDHIVREDRCTSCQVDTYFSHRKECGKTGRHAGVIALLQENEGC</sequence>
<evidence type="ECO:0000256" key="4">
    <source>
        <dbReference type="ARBA" id="ARBA00007353"/>
    </source>
</evidence>
<gene>
    <name evidence="13" type="primary">pgeF</name>
    <name evidence="13" type="ORF">ACFSOY_12410</name>
</gene>
<dbReference type="Proteomes" id="UP001597343">
    <property type="component" value="Unassembled WGS sequence"/>
</dbReference>
<evidence type="ECO:0000256" key="10">
    <source>
        <dbReference type="ARBA" id="ARBA00048968"/>
    </source>
</evidence>
<keyword evidence="8" id="KW-0862">Zinc</keyword>
<dbReference type="NCBIfam" id="TIGR00726">
    <property type="entry name" value="peptidoglycan editing factor PgeF"/>
    <property type="match status" value="1"/>
</dbReference>
<dbReference type="Gene3D" id="3.60.140.10">
    <property type="entry name" value="CNF1/YfiH-like putative cysteine hydrolases"/>
    <property type="match status" value="1"/>
</dbReference>
<comment type="cofactor">
    <cofactor evidence="2">
        <name>Zn(2+)</name>
        <dbReference type="ChEBI" id="CHEBI:29105"/>
    </cofactor>
</comment>
<evidence type="ECO:0000256" key="2">
    <source>
        <dbReference type="ARBA" id="ARBA00001947"/>
    </source>
</evidence>
<dbReference type="PANTHER" id="PTHR30616">
    <property type="entry name" value="UNCHARACTERIZED PROTEIN YFIH"/>
    <property type="match status" value="1"/>
</dbReference>
<comment type="similarity">
    <text evidence="4 12">Belongs to the purine nucleoside phosphorylase YfiH/LACC1 family.</text>
</comment>
<evidence type="ECO:0000256" key="3">
    <source>
        <dbReference type="ARBA" id="ARBA00003215"/>
    </source>
</evidence>
<evidence type="ECO:0000256" key="5">
    <source>
        <dbReference type="ARBA" id="ARBA00022679"/>
    </source>
</evidence>
<dbReference type="InterPro" id="IPR038371">
    <property type="entry name" value="Cu_polyphenol_OxRdtase_sf"/>
</dbReference>
<accession>A0ABW4ZXY0</accession>
<reference evidence="14" key="1">
    <citation type="journal article" date="2019" name="Int. J. Syst. Evol. Microbiol.">
        <title>The Global Catalogue of Microorganisms (GCM) 10K type strain sequencing project: providing services to taxonomists for standard genome sequencing and annotation.</title>
        <authorList>
            <consortium name="The Broad Institute Genomics Platform"/>
            <consortium name="The Broad Institute Genome Sequencing Center for Infectious Disease"/>
            <person name="Wu L."/>
            <person name="Ma J."/>
        </authorList>
    </citation>
    <scope>NUCLEOTIDE SEQUENCE [LARGE SCALE GENOMIC DNA]</scope>
    <source>
        <strain evidence="14">CGMCC 1.13574</strain>
    </source>
</reference>
<comment type="catalytic activity">
    <reaction evidence="1">
        <text>inosine + phosphate = alpha-D-ribose 1-phosphate + hypoxanthine</text>
        <dbReference type="Rhea" id="RHEA:27646"/>
        <dbReference type="ChEBI" id="CHEBI:17368"/>
        <dbReference type="ChEBI" id="CHEBI:17596"/>
        <dbReference type="ChEBI" id="CHEBI:43474"/>
        <dbReference type="ChEBI" id="CHEBI:57720"/>
        <dbReference type="EC" id="2.4.2.1"/>
    </reaction>
    <physiologicalReaction direction="left-to-right" evidence="1">
        <dbReference type="Rhea" id="RHEA:27647"/>
    </physiologicalReaction>
</comment>
<dbReference type="InterPro" id="IPR003730">
    <property type="entry name" value="Cu_polyphenol_OxRdtase"/>
</dbReference>
<dbReference type="PANTHER" id="PTHR30616:SF2">
    <property type="entry name" value="PURINE NUCLEOSIDE PHOSPHORYLASE LACC1"/>
    <property type="match status" value="1"/>
</dbReference>
<name>A0ABW4ZXY0_9BACL</name>
<comment type="function">
    <text evidence="3">Purine nucleoside enzyme that catalyzes the phosphorolysis of adenosine and inosine nucleosides, yielding D-ribose 1-phosphate and the respective free bases, adenine and hypoxanthine. Also catalyzes the phosphorolysis of S-methyl-5'-thioadenosine into adenine and S-methyl-5-thio-alpha-D-ribose 1-phosphate. Also has adenosine deaminase activity.</text>
</comment>
<comment type="catalytic activity">
    <reaction evidence="9">
        <text>adenosine + H2O + H(+) = inosine + NH4(+)</text>
        <dbReference type="Rhea" id="RHEA:24408"/>
        <dbReference type="ChEBI" id="CHEBI:15377"/>
        <dbReference type="ChEBI" id="CHEBI:15378"/>
        <dbReference type="ChEBI" id="CHEBI:16335"/>
        <dbReference type="ChEBI" id="CHEBI:17596"/>
        <dbReference type="ChEBI" id="CHEBI:28938"/>
        <dbReference type="EC" id="3.5.4.4"/>
    </reaction>
    <physiologicalReaction direction="left-to-right" evidence="9">
        <dbReference type="Rhea" id="RHEA:24409"/>
    </physiologicalReaction>
</comment>
<evidence type="ECO:0000256" key="6">
    <source>
        <dbReference type="ARBA" id="ARBA00022723"/>
    </source>
</evidence>
<evidence type="ECO:0000256" key="7">
    <source>
        <dbReference type="ARBA" id="ARBA00022801"/>
    </source>
</evidence>
<comment type="catalytic activity">
    <reaction evidence="11">
        <text>S-methyl-5'-thioadenosine + phosphate = 5-(methylsulfanyl)-alpha-D-ribose 1-phosphate + adenine</text>
        <dbReference type="Rhea" id="RHEA:11852"/>
        <dbReference type="ChEBI" id="CHEBI:16708"/>
        <dbReference type="ChEBI" id="CHEBI:17509"/>
        <dbReference type="ChEBI" id="CHEBI:43474"/>
        <dbReference type="ChEBI" id="CHEBI:58533"/>
        <dbReference type="EC" id="2.4.2.28"/>
    </reaction>
    <physiologicalReaction direction="left-to-right" evidence="11">
        <dbReference type="Rhea" id="RHEA:11853"/>
    </physiologicalReaction>
</comment>
<evidence type="ECO:0000256" key="12">
    <source>
        <dbReference type="RuleBase" id="RU361274"/>
    </source>
</evidence>
<keyword evidence="7" id="KW-0378">Hydrolase</keyword>
<evidence type="ECO:0000313" key="14">
    <source>
        <dbReference type="Proteomes" id="UP001597343"/>
    </source>
</evidence>
<evidence type="ECO:0000256" key="8">
    <source>
        <dbReference type="ARBA" id="ARBA00022833"/>
    </source>
</evidence>
<keyword evidence="6" id="KW-0479">Metal-binding</keyword>
<evidence type="ECO:0000313" key="13">
    <source>
        <dbReference type="EMBL" id="MFD2170797.1"/>
    </source>
</evidence>
<proteinExistence type="inferred from homology"/>
<organism evidence="13 14">
    <name type="scientific">Tumebacillus lipolyticus</name>
    <dbReference type="NCBI Taxonomy" id="1280370"/>
    <lineage>
        <taxon>Bacteria</taxon>
        <taxon>Bacillati</taxon>
        <taxon>Bacillota</taxon>
        <taxon>Bacilli</taxon>
        <taxon>Bacillales</taxon>
        <taxon>Alicyclobacillaceae</taxon>
        <taxon>Tumebacillus</taxon>
    </lineage>
</organism>
<evidence type="ECO:0000256" key="11">
    <source>
        <dbReference type="ARBA" id="ARBA00049893"/>
    </source>
</evidence>
<dbReference type="RefSeq" id="WP_386047101.1">
    <property type="nucleotide sequence ID" value="NZ_JBHUIO010000008.1"/>
</dbReference>